<name>A0A8S3H7S0_9BILA</name>
<dbReference type="CDD" id="cd00063">
    <property type="entry name" value="FN3"/>
    <property type="match status" value="2"/>
</dbReference>
<gene>
    <name evidence="2" type="ORF">GIL414_LOCUS67444</name>
</gene>
<dbReference type="PANTHER" id="PTHR46957">
    <property type="entry name" value="CYTOKINE RECEPTOR"/>
    <property type="match status" value="1"/>
</dbReference>
<dbReference type="Pfam" id="PF00041">
    <property type="entry name" value="fn3"/>
    <property type="match status" value="2"/>
</dbReference>
<dbReference type="SUPFAM" id="SSF49265">
    <property type="entry name" value="Fibronectin type III"/>
    <property type="match status" value="2"/>
</dbReference>
<dbReference type="Gene3D" id="2.60.40.10">
    <property type="entry name" value="Immunoglobulins"/>
    <property type="match status" value="2"/>
</dbReference>
<dbReference type="InterPro" id="IPR013783">
    <property type="entry name" value="Ig-like_fold"/>
</dbReference>
<dbReference type="EMBL" id="CAJOBJ010325966">
    <property type="protein sequence ID" value="CAF5175171.1"/>
    <property type="molecule type" value="Genomic_DNA"/>
</dbReference>
<dbReference type="InterPro" id="IPR003961">
    <property type="entry name" value="FN3_dom"/>
</dbReference>
<protein>
    <recommendedName>
        <fullName evidence="1">Fibronectin type-III domain-containing protein</fullName>
    </recommendedName>
</protein>
<feature type="domain" description="Fibronectin type-III" evidence="1">
    <location>
        <begin position="180"/>
        <end position="263"/>
    </location>
</feature>
<dbReference type="GO" id="GO:0016020">
    <property type="term" value="C:membrane"/>
    <property type="evidence" value="ECO:0007669"/>
    <property type="project" value="UniProtKB-SubCell"/>
</dbReference>
<dbReference type="InterPro" id="IPR050713">
    <property type="entry name" value="RTP_Phos/Ushers"/>
</dbReference>
<sequence>MPIATNEWNSGGKDVGYIISINDSVSRVIKIEDPLTMEFTFNDLSPAHTLFLIRLHTYNRIGMSKISIETTEKTFESVPLRSPSNIHIDSINGTSVTIRWDSLNPRDQGGLITNYKIMYYALSSPRVIHTIDYSDNSLSISYILNNLDGYNNYSCSICVCTSSGCSSYSPAFEFRTDESVPSKPTEVFFSNVGYSSAYMTWQKPTKLNGILIGYKIVYWGLDDEQTQTEIDDLTSATNSYSFKELEKTTPYTFILCAKTRIGC</sequence>
<evidence type="ECO:0000259" key="1">
    <source>
        <dbReference type="PROSITE" id="PS50853"/>
    </source>
</evidence>
<dbReference type="InterPro" id="IPR036116">
    <property type="entry name" value="FN3_sf"/>
</dbReference>
<dbReference type="SMART" id="SM00060">
    <property type="entry name" value="FN3"/>
    <property type="match status" value="2"/>
</dbReference>
<organism evidence="2 3">
    <name type="scientific">Rotaria magnacalcarata</name>
    <dbReference type="NCBI Taxonomy" id="392030"/>
    <lineage>
        <taxon>Eukaryota</taxon>
        <taxon>Metazoa</taxon>
        <taxon>Spiralia</taxon>
        <taxon>Gnathifera</taxon>
        <taxon>Rotifera</taxon>
        <taxon>Eurotatoria</taxon>
        <taxon>Bdelloidea</taxon>
        <taxon>Philodinida</taxon>
        <taxon>Philodinidae</taxon>
        <taxon>Rotaria</taxon>
    </lineage>
</organism>
<proteinExistence type="predicted"/>
<feature type="non-terminal residue" evidence="2">
    <location>
        <position position="1"/>
    </location>
</feature>
<feature type="domain" description="Fibronectin type-III" evidence="1">
    <location>
        <begin position="82"/>
        <end position="179"/>
    </location>
</feature>
<reference evidence="2" key="1">
    <citation type="submission" date="2021-02" db="EMBL/GenBank/DDBJ databases">
        <authorList>
            <person name="Nowell W R."/>
        </authorList>
    </citation>
    <scope>NUCLEOTIDE SEQUENCE</scope>
</reference>
<evidence type="ECO:0000313" key="3">
    <source>
        <dbReference type="Proteomes" id="UP000681720"/>
    </source>
</evidence>
<dbReference type="PROSITE" id="PS50853">
    <property type="entry name" value="FN3"/>
    <property type="match status" value="2"/>
</dbReference>
<dbReference type="AlphaFoldDB" id="A0A8S3H7S0"/>
<dbReference type="Proteomes" id="UP000681720">
    <property type="component" value="Unassembled WGS sequence"/>
</dbReference>
<comment type="caution">
    <text evidence="2">The sequence shown here is derived from an EMBL/GenBank/DDBJ whole genome shotgun (WGS) entry which is preliminary data.</text>
</comment>
<evidence type="ECO:0000313" key="2">
    <source>
        <dbReference type="EMBL" id="CAF5175171.1"/>
    </source>
</evidence>
<accession>A0A8S3H7S0</accession>
<dbReference type="PANTHER" id="PTHR46957:SF3">
    <property type="entry name" value="CYTOKINE RECEPTOR"/>
    <property type="match status" value="1"/>
</dbReference>